<organism evidence="1 2">
    <name type="scientific">Aspergillus cavernicola</name>
    <dbReference type="NCBI Taxonomy" id="176166"/>
    <lineage>
        <taxon>Eukaryota</taxon>
        <taxon>Fungi</taxon>
        <taxon>Dikarya</taxon>
        <taxon>Ascomycota</taxon>
        <taxon>Pezizomycotina</taxon>
        <taxon>Eurotiomycetes</taxon>
        <taxon>Eurotiomycetidae</taxon>
        <taxon>Eurotiales</taxon>
        <taxon>Aspergillaceae</taxon>
        <taxon>Aspergillus</taxon>
        <taxon>Aspergillus subgen. Nidulantes</taxon>
    </lineage>
</organism>
<dbReference type="EMBL" id="JBFXLS010000050">
    <property type="protein sequence ID" value="KAL2823725.1"/>
    <property type="molecule type" value="Genomic_DNA"/>
</dbReference>
<comment type="caution">
    <text evidence="1">The sequence shown here is derived from an EMBL/GenBank/DDBJ whole genome shotgun (WGS) entry which is preliminary data.</text>
</comment>
<evidence type="ECO:0008006" key="3">
    <source>
        <dbReference type="Google" id="ProtNLM"/>
    </source>
</evidence>
<dbReference type="Proteomes" id="UP001610335">
    <property type="component" value="Unassembled WGS sequence"/>
</dbReference>
<sequence>MPVHDPNDKKDTRRAIQKVPTEIWLSILHQIIGVNIATDNYSSLFTTVPAALCLVNRQWNQIFTKSLYHQFRTTCHPKHNRTLWNFLRTLVLRPDLARHVRQLTMISTGLFASYAPLTIGELIATNRNLYNENLVRTASRQAGWEVPGFWRPWYSRADNYHSGNGRTDWNLGLEANRMLSQAWDFVRRLEDGSQDPDALERMYHGHYHAPLLALIIAHCTNVKHLYMHTPTTYAFFEDVMSWATHTAKKKERGRPGFLPLQKLESLHLAPALQRYPNDNARIGTPVPTTIDKDRAYHLLPMLKELVVMGAQISFEPGLSEKSTVEKLTLAYTIPADFSLDRILPTFTNLRQLTLKIKSEQHLHGPALHADLWTLFHPLADTLEYLDLHQSHFQFLNPANPFPDNDELEFCPLLHRFTKLKYLSTTPLILYGHQCSHDAPWKLQSHLPPNLISLGLYTENMDWLPDHIEDFENELAGLVVGGAARGLRAIVIDSAHDGQLPMTALRDAADTLGLFFRANGGRYLFFGGVETPFDDVSRPGVPAARALYKLEEKRVAECLPEGMEVHSFKGRLGAEPRRRPAELLLGVGDNVDKFRSWDEFQEGAREMRDFPTVYPAPKRQRQR</sequence>
<proteinExistence type="predicted"/>
<keyword evidence="2" id="KW-1185">Reference proteome</keyword>
<evidence type="ECO:0000313" key="2">
    <source>
        <dbReference type="Proteomes" id="UP001610335"/>
    </source>
</evidence>
<evidence type="ECO:0000313" key="1">
    <source>
        <dbReference type="EMBL" id="KAL2823725.1"/>
    </source>
</evidence>
<gene>
    <name evidence="1" type="ORF">BDW59DRAFT_163092</name>
</gene>
<protein>
    <recommendedName>
        <fullName evidence="3">F-box domain-containing protein</fullName>
    </recommendedName>
</protein>
<name>A0ABR4I7Q1_9EURO</name>
<dbReference type="SUPFAM" id="SSF52047">
    <property type="entry name" value="RNI-like"/>
    <property type="match status" value="1"/>
</dbReference>
<reference evidence="1 2" key="1">
    <citation type="submission" date="2024-07" db="EMBL/GenBank/DDBJ databases">
        <title>Section-level genome sequencing and comparative genomics of Aspergillus sections Usti and Cavernicolus.</title>
        <authorList>
            <consortium name="Lawrence Berkeley National Laboratory"/>
            <person name="Nybo J.L."/>
            <person name="Vesth T.C."/>
            <person name="Theobald S."/>
            <person name="Frisvad J.C."/>
            <person name="Larsen T.O."/>
            <person name="Kjaerboelling I."/>
            <person name="Rothschild-Mancinelli K."/>
            <person name="Lyhne E.K."/>
            <person name="Kogle M.E."/>
            <person name="Barry K."/>
            <person name="Clum A."/>
            <person name="Na H."/>
            <person name="Ledsgaard L."/>
            <person name="Lin J."/>
            <person name="Lipzen A."/>
            <person name="Kuo A."/>
            <person name="Riley R."/>
            <person name="Mondo S."/>
            <person name="LaButti K."/>
            <person name="Haridas S."/>
            <person name="Pangalinan J."/>
            <person name="Salamov A.A."/>
            <person name="Simmons B.A."/>
            <person name="Magnuson J.K."/>
            <person name="Chen J."/>
            <person name="Drula E."/>
            <person name="Henrissat B."/>
            <person name="Wiebenga A."/>
            <person name="Lubbers R.J."/>
            <person name="Gomes A.C."/>
            <person name="Makela M.R."/>
            <person name="Stajich J."/>
            <person name="Grigoriev I.V."/>
            <person name="Mortensen U.H."/>
            <person name="De vries R.P."/>
            <person name="Baker S.E."/>
            <person name="Andersen M.R."/>
        </authorList>
    </citation>
    <scope>NUCLEOTIDE SEQUENCE [LARGE SCALE GENOMIC DNA]</scope>
    <source>
        <strain evidence="1 2">CBS 600.67</strain>
    </source>
</reference>
<accession>A0ABR4I7Q1</accession>